<accession>A0AAW9RWJ0</accession>
<evidence type="ECO:0000256" key="1">
    <source>
        <dbReference type="ARBA" id="ARBA00008724"/>
    </source>
</evidence>
<gene>
    <name evidence="9" type="ORF">AAG747_08980</name>
</gene>
<evidence type="ECO:0000256" key="3">
    <source>
        <dbReference type="ARBA" id="ARBA00023015"/>
    </source>
</evidence>
<reference evidence="9 10" key="1">
    <citation type="submission" date="2024-04" db="EMBL/GenBank/DDBJ databases">
        <title>Novel genus in family Flammeovirgaceae.</title>
        <authorList>
            <person name="Nguyen T.H."/>
            <person name="Vuong T.Q."/>
            <person name="Le H."/>
            <person name="Kim S.-G."/>
        </authorList>
    </citation>
    <scope>NUCLEOTIDE SEQUENCE [LARGE SCALE GENOMIC DNA]</scope>
    <source>
        <strain evidence="9 10">JCM 23209</strain>
    </source>
</reference>
<evidence type="ECO:0000256" key="4">
    <source>
        <dbReference type="ARBA" id="ARBA00023125"/>
    </source>
</evidence>
<dbReference type="RefSeq" id="WP_346820824.1">
    <property type="nucleotide sequence ID" value="NZ_JBDKWZ010000004.1"/>
</dbReference>
<dbReference type="Gene3D" id="3.30.70.980">
    <property type="match status" value="2"/>
</dbReference>
<dbReference type="InterPro" id="IPR017856">
    <property type="entry name" value="Integrase-like_N"/>
</dbReference>
<dbReference type="EMBL" id="JBDKWZ010000004">
    <property type="protein sequence ID" value="MEN7548042.1"/>
    <property type="molecule type" value="Genomic_DNA"/>
</dbReference>
<dbReference type="PANTHER" id="PTHR12532">
    <property type="entry name" value="TRANSLATIONAL ACTIVATOR OF CYTOCHROME C OXIDASE 1"/>
    <property type="match status" value="1"/>
</dbReference>
<comment type="caution">
    <text evidence="9">The sequence shown here is derived from an EMBL/GenBank/DDBJ whole genome shotgun (WGS) entry which is preliminary data.</text>
</comment>
<keyword evidence="4 6" id="KW-0238">DNA-binding</keyword>
<dbReference type="HAMAP" id="MF_00693">
    <property type="entry name" value="Transcrip_reg_TACO1"/>
    <property type="match status" value="1"/>
</dbReference>
<evidence type="ECO:0000256" key="2">
    <source>
        <dbReference type="ARBA" id="ARBA00022490"/>
    </source>
</evidence>
<dbReference type="InterPro" id="IPR026564">
    <property type="entry name" value="Transcrip_reg_TACO1-like_dom3"/>
</dbReference>
<dbReference type="Proteomes" id="UP001403385">
    <property type="component" value="Unassembled WGS sequence"/>
</dbReference>
<dbReference type="AlphaFoldDB" id="A0AAW9RWJ0"/>
<dbReference type="Pfam" id="PF01709">
    <property type="entry name" value="Transcrip_reg"/>
    <property type="match status" value="1"/>
</dbReference>
<dbReference type="NCBIfam" id="NF001030">
    <property type="entry name" value="PRK00110.1"/>
    <property type="match status" value="1"/>
</dbReference>
<evidence type="ECO:0000313" key="10">
    <source>
        <dbReference type="Proteomes" id="UP001403385"/>
    </source>
</evidence>
<sequence>MAGHSKWANIKHRKGAQDAKRGKIFTKLIKEITVSAKEGGPDSETNPRLRLAIQNAKGANMPKDTIERAINKATGADAADYLELTYEGYAPNGVAVYVECSTDNQNRTVSNVRSIFNKNGGSLGKNGSLEFIFDRKGIFNFALPEGMNEDDLQLELIDAGAEDVEIEDNYVVVTSAMEDFGSVNNKLTEMSIETENAGLQRIPNTTVELDDETFVKVMKLIDKLEDDDDVQKVYHNLEIKESQIALLD</sequence>
<dbReference type="InterPro" id="IPR048300">
    <property type="entry name" value="TACO1_YebC-like_2nd/3rd_dom"/>
</dbReference>
<dbReference type="GO" id="GO:0005829">
    <property type="term" value="C:cytosol"/>
    <property type="evidence" value="ECO:0007669"/>
    <property type="project" value="TreeGrafter"/>
</dbReference>
<dbReference type="Pfam" id="PF20772">
    <property type="entry name" value="TACO1_YebC_N"/>
    <property type="match status" value="1"/>
</dbReference>
<dbReference type="NCBIfam" id="TIGR01033">
    <property type="entry name" value="YebC/PmpR family DNA-binding transcriptional regulator"/>
    <property type="match status" value="1"/>
</dbReference>
<dbReference type="FunFam" id="1.10.10.200:FF:000002">
    <property type="entry name" value="Probable transcriptional regulatory protein CLM62_37755"/>
    <property type="match status" value="1"/>
</dbReference>
<dbReference type="SUPFAM" id="SSF75625">
    <property type="entry name" value="YebC-like"/>
    <property type="match status" value="1"/>
</dbReference>
<keyword evidence="5 6" id="KW-0804">Transcription</keyword>
<evidence type="ECO:0000256" key="5">
    <source>
        <dbReference type="ARBA" id="ARBA00023163"/>
    </source>
</evidence>
<name>A0AAW9RWJ0_9BACT</name>
<dbReference type="GO" id="GO:0003677">
    <property type="term" value="F:DNA binding"/>
    <property type="evidence" value="ECO:0007669"/>
    <property type="project" value="UniProtKB-UniRule"/>
</dbReference>
<keyword evidence="10" id="KW-1185">Reference proteome</keyword>
<protein>
    <recommendedName>
        <fullName evidence="6">Probable transcriptional regulatory protein AAG747_08980</fullName>
    </recommendedName>
</protein>
<evidence type="ECO:0000256" key="6">
    <source>
        <dbReference type="HAMAP-Rule" id="MF_00693"/>
    </source>
</evidence>
<dbReference type="NCBIfam" id="NF009044">
    <property type="entry name" value="PRK12378.1"/>
    <property type="match status" value="1"/>
</dbReference>
<proteinExistence type="inferred from homology"/>
<dbReference type="InterPro" id="IPR049083">
    <property type="entry name" value="TACO1_YebC_N"/>
</dbReference>
<evidence type="ECO:0000259" key="8">
    <source>
        <dbReference type="Pfam" id="PF20772"/>
    </source>
</evidence>
<comment type="similarity">
    <text evidence="1 6">Belongs to the TACO1 family.</text>
</comment>
<comment type="subcellular location">
    <subcellularLocation>
        <location evidence="6">Cytoplasm</location>
    </subcellularLocation>
</comment>
<dbReference type="GO" id="GO:0006355">
    <property type="term" value="P:regulation of DNA-templated transcription"/>
    <property type="evidence" value="ECO:0007669"/>
    <property type="project" value="UniProtKB-UniRule"/>
</dbReference>
<feature type="domain" description="TACO1/YebC-like N-terminal" evidence="8">
    <location>
        <begin position="5"/>
        <end position="75"/>
    </location>
</feature>
<feature type="domain" description="TACO1/YebC-like second and third" evidence="7">
    <location>
        <begin position="82"/>
        <end position="237"/>
    </location>
</feature>
<keyword evidence="2 6" id="KW-0963">Cytoplasm</keyword>
<dbReference type="PANTHER" id="PTHR12532:SF6">
    <property type="entry name" value="TRANSCRIPTIONAL REGULATORY PROTEIN YEBC-RELATED"/>
    <property type="match status" value="1"/>
</dbReference>
<dbReference type="Gene3D" id="1.10.10.200">
    <property type="match status" value="1"/>
</dbReference>
<keyword evidence="3 6" id="KW-0805">Transcription regulation</keyword>
<evidence type="ECO:0000313" key="9">
    <source>
        <dbReference type="EMBL" id="MEN7548042.1"/>
    </source>
</evidence>
<dbReference type="InterPro" id="IPR029072">
    <property type="entry name" value="YebC-like"/>
</dbReference>
<evidence type="ECO:0000259" key="7">
    <source>
        <dbReference type="Pfam" id="PF01709"/>
    </source>
</evidence>
<organism evidence="9 10">
    <name type="scientific">Rapidithrix thailandica</name>
    <dbReference type="NCBI Taxonomy" id="413964"/>
    <lineage>
        <taxon>Bacteria</taxon>
        <taxon>Pseudomonadati</taxon>
        <taxon>Bacteroidota</taxon>
        <taxon>Cytophagia</taxon>
        <taxon>Cytophagales</taxon>
        <taxon>Flammeovirgaceae</taxon>
        <taxon>Rapidithrix</taxon>
    </lineage>
</organism>
<dbReference type="InterPro" id="IPR002876">
    <property type="entry name" value="Transcrip_reg_TACO1-like"/>
</dbReference>